<dbReference type="PANTHER" id="PTHR10098:SF108">
    <property type="entry name" value="TETRATRICOPEPTIDE REPEAT PROTEIN 28"/>
    <property type="match status" value="1"/>
</dbReference>
<dbReference type="InterPro" id="IPR011990">
    <property type="entry name" value="TPR-like_helical_dom_sf"/>
</dbReference>
<sequence>MTMNFLKGIVNSLKNFVIESAHADLIAAIGTPESAVTPEEAFLVEALVLIMRNQGNTQVVYPFLLTNIDMLNDRFLEWLPTWMSAKLSAATTTQKMRIAAAISTFSTVLQEFPFGDKAINLEIAITGYDLSKMVKQREIFPGPWAEVEHNLGVAYCYRVRGDRGENLEIAIACCESALEVRTRESRPQQWATTQGHLGIIYRNRLLGDPPENLEQAITCYKNALQILSYETRPKDWAKMLHNLAIALSFRIRGDHVQNLEEAIACCQQVLQPSIREYYPEAWAKNQLLLSSLYQTRLIGDPVENVEAAITCCQEGLQVCSPETFPQLWAKLKSELGNAYSNRFYVRSSERKTNLDKALESFEEALQILTRENAPQLWANTQIDLATIYRDEIWGNHEQAIHCFEKALDVYNREAFPQQWARVQNEVLTTFVVNSVHCANKQEKIRYLIEGVACGQAALEVLTQKIYPQEWALVNSNLAGAYANLLSCGQVQYVQAAITSAENALQVYTRETSLRSYIQALFYLGSAYQSAGQLHHAYQNLATALETSEFLRYEGLKSDLSRQKWAFQWKDLYKKIVDVCLELAVSEPHYYDKALEYLEYNKARVLVKALATHKIIPSGIPETLCQELQHLQQEILIEERRLEMTERAIANRKTIPDETSFTQSSGLPAYTRDYSHLIRLQQQLNDVITNKIQPLNPEFGLTQRVESISFAQIQSLVDKNTVILEWYITSEQIKVFIVTSQNQHPLIHECPINWRDFPLEEMEALIPGRQIHYFSYLKEQSLSNPSVNFPNLLEEYLRYIYDYSQNRKQWRENLSEQLQRFAQLLDLDRVVTKLPETCNQVILIPHFVLHIFPLHALPLKNGSYLIDRFPGGVRYSPSCQALQLTKSQERLNFSSHLFAVQNPTQDLSYSDLEVAAIRQNFSPNDDILVQKDARKTEIYPLRIQNAQYIHFSCHGFFNFENPLQSALLLADAFVAQDPAPLGLDEQQNAHFADSPTSENTLRLQTGEIIDLSKCLTLPEIFTFDLSQCRLVTLSACETGLIDTTTSSDEYIGLPNGFLYAGSPSVVSSLWIVNDISTTFLMIKFYENLQRQTSVAVALNQAQVWLRNATGAELEQWMEEKQLPMNGTLKISIKRRFRQETRPFQEPFHWAAFCAIGQ</sequence>
<keyword evidence="3" id="KW-1185">Reference proteome</keyword>
<evidence type="ECO:0000259" key="1">
    <source>
        <dbReference type="Pfam" id="PF12770"/>
    </source>
</evidence>
<feature type="domain" description="CHAT" evidence="1">
    <location>
        <begin position="834"/>
        <end position="1156"/>
    </location>
</feature>
<dbReference type="SUPFAM" id="SSF48452">
    <property type="entry name" value="TPR-like"/>
    <property type="match status" value="2"/>
</dbReference>
<dbReference type="EMBL" id="JAALHA020000001">
    <property type="protein sequence ID" value="MDR9893006.1"/>
    <property type="molecule type" value="Genomic_DNA"/>
</dbReference>
<dbReference type="SMART" id="SM00028">
    <property type="entry name" value="TPR"/>
    <property type="match status" value="5"/>
</dbReference>
<dbReference type="PANTHER" id="PTHR10098">
    <property type="entry name" value="RAPSYN-RELATED"/>
    <property type="match status" value="1"/>
</dbReference>
<dbReference type="Pfam" id="PF12770">
    <property type="entry name" value="CHAT"/>
    <property type="match status" value="1"/>
</dbReference>
<evidence type="ECO:0000313" key="3">
    <source>
        <dbReference type="Proteomes" id="UP000667802"/>
    </source>
</evidence>
<reference evidence="3" key="1">
    <citation type="journal article" date="2021" name="Science">
        <title>Hunting the eagle killer: A cyanobacterial neurotoxin causes vacuolar myelinopathy.</title>
        <authorList>
            <person name="Breinlinger S."/>
            <person name="Phillips T.J."/>
            <person name="Haram B.N."/>
            <person name="Mares J."/>
            <person name="Martinez Yerena J.A."/>
            <person name="Hrouzek P."/>
            <person name="Sobotka R."/>
            <person name="Henderson W.M."/>
            <person name="Schmieder P."/>
            <person name="Williams S.M."/>
            <person name="Lauderdale J.D."/>
            <person name="Wilde H.D."/>
            <person name="Gerrin W."/>
            <person name="Kust A."/>
            <person name="Washington J.W."/>
            <person name="Wagner C."/>
            <person name="Geier B."/>
            <person name="Liebeke M."/>
            <person name="Enke H."/>
            <person name="Niedermeyer T.H.J."/>
            <person name="Wilde S.B."/>
        </authorList>
    </citation>
    <scope>NUCLEOTIDE SEQUENCE [LARGE SCALE GENOMIC DNA]</scope>
    <source>
        <strain evidence="3">Thurmond2011</strain>
    </source>
</reference>
<gene>
    <name evidence="2" type="ORF">G7B40_000200</name>
</gene>
<name>A0AAP5I1B9_9CYAN</name>
<dbReference type="InterPro" id="IPR019734">
    <property type="entry name" value="TPR_rpt"/>
</dbReference>
<accession>A0AAP5I1B9</accession>
<comment type="caution">
    <text evidence="2">The sequence shown here is derived from an EMBL/GenBank/DDBJ whole genome shotgun (WGS) entry which is preliminary data.</text>
</comment>
<evidence type="ECO:0000313" key="2">
    <source>
        <dbReference type="EMBL" id="MDR9893006.1"/>
    </source>
</evidence>
<dbReference type="Pfam" id="PF13424">
    <property type="entry name" value="TPR_12"/>
    <property type="match status" value="1"/>
</dbReference>
<dbReference type="InterPro" id="IPR024983">
    <property type="entry name" value="CHAT_dom"/>
</dbReference>
<proteinExistence type="predicted"/>
<organism evidence="2 3">
    <name type="scientific">Aetokthonos hydrillicola Thurmond2011</name>
    <dbReference type="NCBI Taxonomy" id="2712845"/>
    <lineage>
        <taxon>Bacteria</taxon>
        <taxon>Bacillati</taxon>
        <taxon>Cyanobacteriota</taxon>
        <taxon>Cyanophyceae</taxon>
        <taxon>Nostocales</taxon>
        <taxon>Hapalosiphonaceae</taxon>
        <taxon>Aetokthonos</taxon>
    </lineage>
</organism>
<dbReference type="Gene3D" id="1.25.40.10">
    <property type="entry name" value="Tetratricopeptide repeat domain"/>
    <property type="match status" value="3"/>
</dbReference>
<dbReference type="Proteomes" id="UP000667802">
    <property type="component" value="Unassembled WGS sequence"/>
</dbReference>
<protein>
    <submittedName>
        <fullName evidence="2">CHAT domain-containing protein</fullName>
    </submittedName>
</protein>
<dbReference type="AlphaFoldDB" id="A0AAP5I1B9"/>